<comment type="caution">
    <text evidence="3">The sequence shown here is derived from an EMBL/GenBank/DDBJ whole genome shotgun (WGS) entry which is preliminary data.</text>
</comment>
<name>A0AAN8SCJ7_POLSC</name>
<evidence type="ECO:0000313" key="3">
    <source>
        <dbReference type="EMBL" id="KAK6644190.1"/>
    </source>
</evidence>
<dbReference type="GO" id="GO:0008270">
    <property type="term" value="F:zinc ion binding"/>
    <property type="evidence" value="ECO:0007669"/>
    <property type="project" value="UniProtKB-KW"/>
</dbReference>
<dbReference type="InterPro" id="IPR013087">
    <property type="entry name" value="Znf_C2H2_type"/>
</dbReference>
<evidence type="ECO:0000256" key="1">
    <source>
        <dbReference type="PROSITE-ProRule" id="PRU00042"/>
    </source>
</evidence>
<keyword evidence="1" id="KW-0863">Zinc-finger</keyword>
<feature type="domain" description="C2H2-type" evidence="2">
    <location>
        <begin position="121"/>
        <end position="148"/>
    </location>
</feature>
<dbReference type="Pfam" id="PF00096">
    <property type="entry name" value="zf-C2H2"/>
    <property type="match status" value="1"/>
</dbReference>
<proteinExistence type="predicted"/>
<keyword evidence="1" id="KW-0862">Zinc</keyword>
<gene>
    <name evidence="3" type="ORF">RUM43_000457</name>
</gene>
<sequence length="155" mass="16890">MFFHAFSLKVAVCRPPLSFGAEQKTILFRATTFAQIQECSARSSGPVPLSPAAVKALTEADITNPDYFIRCLHCQRAYPGLQALRDHIDSDHLGNLSPNEALSPVQSSYSPVPVPMLGGHHSCSQCSVSFSSKDQLEKHELLHSPNAQVVSNKTE</sequence>
<dbReference type="PROSITE" id="PS00028">
    <property type="entry name" value="ZINC_FINGER_C2H2_1"/>
    <property type="match status" value="2"/>
</dbReference>
<reference evidence="3 4" key="1">
    <citation type="submission" date="2023-10" db="EMBL/GenBank/DDBJ databases">
        <title>Genomes of two closely related lineages of the louse Polyplax serrata with different host specificities.</title>
        <authorList>
            <person name="Martinu J."/>
            <person name="Tarabai H."/>
            <person name="Stefka J."/>
            <person name="Hypsa V."/>
        </authorList>
    </citation>
    <scope>NUCLEOTIDE SEQUENCE [LARGE SCALE GENOMIC DNA]</scope>
    <source>
        <strain evidence="3">HR10_N</strain>
    </source>
</reference>
<protein>
    <recommendedName>
        <fullName evidence="2">C2H2-type domain-containing protein</fullName>
    </recommendedName>
</protein>
<dbReference type="EMBL" id="JAWJWE010000001">
    <property type="protein sequence ID" value="KAK6644190.1"/>
    <property type="molecule type" value="Genomic_DNA"/>
</dbReference>
<keyword evidence="1" id="KW-0479">Metal-binding</keyword>
<accession>A0AAN8SCJ7</accession>
<dbReference type="PROSITE" id="PS50157">
    <property type="entry name" value="ZINC_FINGER_C2H2_2"/>
    <property type="match status" value="1"/>
</dbReference>
<dbReference type="AlphaFoldDB" id="A0AAN8SCJ7"/>
<organism evidence="3 4">
    <name type="scientific">Polyplax serrata</name>
    <name type="common">Common mouse louse</name>
    <dbReference type="NCBI Taxonomy" id="468196"/>
    <lineage>
        <taxon>Eukaryota</taxon>
        <taxon>Metazoa</taxon>
        <taxon>Ecdysozoa</taxon>
        <taxon>Arthropoda</taxon>
        <taxon>Hexapoda</taxon>
        <taxon>Insecta</taxon>
        <taxon>Pterygota</taxon>
        <taxon>Neoptera</taxon>
        <taxon>Paraneoptera</taxon>
        <taxon>Psocodea</taxon>
        <taxon>Troctomorpha</taxon>
        <taxon>Phthiraptera</taxon>
        <taxon>Anoplura</taxon>
        <taxon>Polyplacidae</taxon>
        <taxon>Polyplax</taxon>
    </lineage>
</organism>
<dbReference type="Gene3D" id="3.30.160.60">
    <property type="entry name" value="Classic Zinc Finger"/>
    <property type="match status" value="1"/>
</dbReference>
<evidence type="ECO:0000259" key="2">
    <source>
        <dbReference type="PROSITE" id="PS50157"/>
    </source>
</evidence>
<evidence type="ECO:0000313" key="4">
    <source>
        <dbReference type="Proteomes" id="UP001372834"/>
    </source>
</evidence>
<dbReference type="SMART" id="SM00355">
    <property type="entry name" value="ZnF_C2H2"/>
    <property type="match status" value="2"/>
</dbReference>
<dbReference type="Proteomes" id="UP001372834">
    <property type="component" value="Unassembled WGS sequence"/>
</dbReference>